<evidence type="ECO:0000259" key="19">
    <source>
        <dbReference type="PROSITE" id="PS50208"/>
    </source>
</evidence>
<feature type="domain" description="Caspase family p10" evidence="18">
    <location>
        <begin position="495"/>
        <end position="584"/>
    </location>
</feature>
<evidence type="ECO:0000256" key="1">
    <source>
        <dbReference type="ARBA" id="ARBA00004123"/>
    </source>
</evidence>
<dbReference type="SUPFAM" id="SSF47986">
    <property type="entry name" value="DEATH domain"/>
    <property type="match status" value="2"/>
</dbReference>
<dbReference type="InterPro" id="IPR015917">
    <property type="entry name" value="Pept_C14A"/>
</dbReference>
<evidence type="ECO:0000259" key="18">
    <source>
        <dbReference type="PROSITE" id="PS50207"/>
    </source>
</evidence>
<evidence type="ECO:0000256" key="10">
    <source>
        <dbReference type="ARBA" id="ARBA00022807"/>
    </source>
</evidence>
<dbReference type="InterPro" id="IPR016129">
    <property type="entry name" value="Caspase_his_AS"/>
</dbReference>
<evidence type="ECO:0000256" key="4">
    <source>
        <dbReference type="ARBA" id="ARBA00022490"/>
    </source>
</evidence>
<dbReference type="Gene3D" id="3.30.70.1470">
    <property type="entry name" value="Caspase-like"/>
    <property type="match status" value="1"/>
</dbReference>
<evidence type="ECO:0000313" key="20">
    <source>
        <dbReference type="Ensembl" id="ENSCCRP00000163903.1"/>
    </source>
</evidence>
<dbReference type="PANTHER" id="PTHR48169:SF7">
    <property type="entry name" value="CASPASE 10"/>
    <property type="match status" value="1"/>
</dbReference>
<reference evidence="20" key="2">
    <citation type="submission" date="2025-09" db="UniProtKB">
        <authorList>
            <consortium name="Ensembl"/>
        </authorList>
    </citation>
    <scope>IDENTIFICATION</scope>
</reference>
<evidence type="ECO:0000256" key="2">
    <source>
        <dbReference type="ARBA" id="ARBA00004496"/>
    </source>
</evidence>
<evidence type="ECO:0000256" key="6">
    <source>
        <dbReference type="ARBA" id="ARBA00022670"/>
    </source>
</evidence>
<name>A0A9J8C4A3_CYPCA</name>
<dbReference type="PROSITE" id="PS50208">
    <property type="entry name" value="CASPASE_P20"/>
    <property type="match status" value="1"/>
</dbReference>
<evidence type="ECO:0000256" key="5">
    <source>
        <dbReference type="ARBA" id="ARBA00022553"/>
    </source>
</evidence>
<feature type="domain" description="Caspase family p10" evidence="18">
    <location>
        <begin position="418"/>
        <end position="493"/>
    </location>
</feature>
<protein>
    <recommendedName>
        <fullName evidence="15">Caspase-8</fullName>
        <ecNumber evidence="14">3.4.22.61</ecNumber>
    </recommendedName>
</protein>
<dbReference type="InterPro" id="IPR001875">
    <property type="entry name" value="DED_dom"/>
</dbReference>
<dbReference type="SUPFAM" id="SSF52129">
    <property type="entry name" value="Caspase-like"/>
    <property type="match status" value="2"/>
</dbReference>
<dbReference type="GO" id="GO:0032991">
    <property type="term" value="C:protein-containing complex"/>
    <property type="evidence" value="ECO:0007669"/>
    <property type="project" value="UniProtKB-ARBA"/>
</dbReference>
<evidence type="ECO:0000313" key="21">
    <source>
        <dbReference type="Proteomes" id="UP001108240"/>
    </source>
</evidence>
<evidence type="ECO:0000256" key="11">
    <source>
        <dbReference type="ARBA" id="ARBA00023145"/>
    </source>
</evidence>
<organism evidence="20 21">
    <name type="scientific">Cyprinus carpio carpio</name>
    <dbReference type="NCBI Taxonomy" id="630221"/>
    <lineage>
        <taxon>Eukaryota</taxon>
        <taxon>Metazoa</taxon>
        <taxon>Chordata</taxon>
        <taxon>Craniata</taxon>
        <taxon>Vertebrata</taxon>
        <taxon>Euteleostomi</taxon>
        <taxon>Actinopterygii</taxon>
        <taxon>Neopterygii</taxon>
        <taxon>Teleostei</taxon>
        <taxon>Ostariophysi</taxon>
        <taxon>Cypriniformes</taxon>
        <taxon>Cyprinidae</taxon>
        <taxon>Cyprininae</taxon>
        <taxon>Cyprinus</taxon>
    </lineage>
</organism>
<sequence length="592" mass="66809">MQTDLGFQRVLLKVQQSLTVDEVQDLVFLCSDLLSLKDLSAVTSAGQLFSLLENRDLLSWEDPSLLLELLRILKRNSLIRSLTSDDVMPTNGTTYSQLISPYRQLLYELSESICEQDLKNIKFLLLKTLPRKKLEKDTTLLQLFLEMEKEGFLDENNLDVLQKMIADINPCLEKRIIQYKTESCETGGMVIAQEIGDITPALYSPAQPSLLTSRTSVDFMEEQVNRLNLTEGAAAVSGDQSQHSVIENESLNMSGTESAGIQQYEMKGDKRGVCLIINNCDFKDCGLRNRDGTDIDKKSLEFVFQWLGFEVLTERNCDRHQILQVLKDLAARDHTSADCVVCCVLSHGKIKGIVGVDGQIVTYRELIETLSPSQCPTLFKKPKLFFIQACRGTDDQPAAFPQIFPDDEVMPVSDSAVPRDSIPKMADYLLAMSTVPHYVSYREKDRGTWFIQSLCHNLKLLVPRGVDLLSILTQVNSDVSKKTDKSGLRKQMPQPEDSIPKMADYLLAMSTVPHYVSYREKDRGTWFIQSLCHNLKLLVPRGVDLLSILTQVNSDVSKKTDKSGLRKQMPQPEFTLTKRVVFPKPKTRTPLP</sequence>
<keyword evidence="12" id="KW-0539">Nucleus</keyword>
<evidence type="ECO:0000256" key="15">
    <source>
        <dbReference type="ARBA" id="ARBA00068172"/>
    </source>
</evidence>
<evidence type="ECO:0000256" key="8">
    <source>
        <dbReference type="ARBA" id="ARBA00022737"/>
    </source>
</evidence>
<dbReference type="Proteomes" id="UP001108240">
    <property type="component" value="Unplaced"/>
</dbReference>
<dbReference type="Gene3D" id="1.10.533.10">
    <property type="entry name" value="Death Domain, Fas"/>
    <property type="match status" value="2"/>
</dbReference>
<evidence type="ECO:0000256" key="14">
    <source>
        <dbReference type="ARBA" id="ARBA00066479"/>
    </source>
</evidence>
<dbReference type="GO" id="GO:0005737">
    <property type="term" value="C:cytoplasm"/>
    <property type="evidence" value="ECO:0007669"/>
    <property type="project" value="UniProtKB-SubCell"/>
</dbReference>
<dbReference type="PROSITE" id="PS50168">
    <property type="entry name" value="DED"/>
    <property type="match status" value="2"/>
</dbReference>
<evidence type="ECO:0000256" key="13">
    <source>
        <dbReference type="ARBA" id="ARBA00051626"/>
    </source>
</evidence>
<dbReference type="SMART" id="SM00031">
    <property type="entry name" value="DED"/>
    <property type="match status" value="2"/>
</dbReference>
<proteinExistence type="inferred from homology"/>
<dbReference type="Pfam" id="PF01335">
    <property type="entry name" value="DED"/>
    <property type="match status" value="2"/>
</dbReference>
<feature type="domain" description="DED" evidence="17">
    <location>
        <begin position="6"/>
        <end position="84"/>
    </location>
</feature>
<evidence type="ECO:0000256" key="7">
    <source>
        <dbReference type="ARBA" id="ARBA00022703"/>
    </source>
</evidence>
<dbReference type="InterPro" id="IPR011029">
    <property type="entry name" value="DEATH-like_dom_sf"/>
</dbReference>
<keyword evidence="10" id="KW-0788">Thiol protease</keyword>
<dbReference type="SMART" id="SM00115">
    <property type="entry name" value="CASc"/>
    <property type="match status" value="1"/>
</dbReference>
<dbReference type="EC" id="3.4.22.61" evidence="14"/>
<comment type="catalytic activity">
    <reaction evidence="13">
        <text>Strict requirement for Asp at position P1 and has a preferred cleavage sequence of (Leu/Asp/Val)-Glu-Thr-Asp-|-(Gly/Ser/Ala).</text>
        <dbReference type="EC" id="3.4.22.61"/>
    </reaction>
</comment>
<dbReference type="Pfam" id="PF00656">
    <property type="entry name" value="Peptidase_C14"/>
    <property type="match status" value="1"/>
</dbReference>
<keyword evidence="9" id="KW-0378">Hydrolase</keyword>
<dbReference type="GO" id="GO:0006508">
    <property type="term" value="P:proteolysis"/>
    <property type="evidence" value="ECO:0007669"/>
    <property type="project" value="UniProtKB-KW"/>
</dbReference>
<dbReference type="GO" id="GO:0051604">
    <property type="term" value="P:protein maturation"/>
    <property type="evidence" value="ECO:0007669"/>
    <property type="project" value="UniProtKB-ARBA"/>
</dbReference>
<dbReference type="Ensembl" id="ENSCCRT00000161302.1">
    <property type="protein sequence ID" value="ENSCCRP00000163903.1"/>
    <property type="gene ID" value="ENSCCRG00000025797.2"/>
</dbReference>
<dbReference type="GO" id="GO:0004197">
    <property type="term" value="F:cysteine-type endopeptidase activity"/>
    <property type="evidence" value="ECO:0007669"/>
    <property type="project" value="InterPro"/>
</dbReference>
<dbReference type="PANTHER" id="PTHR48169">
    <property type="entry name" value="DED DOMAIN-CONTAINING PROTEIN"/>
    <property type="match status" value="1"/>
</dbReference>
<evidence type="ECO:0000256" key="9">
    <source>
        <dbReference type="ARBA" id="ARBA00022801"/>
    </source>
</evidence>
<dbReference type="InterPro" id="IPR033139">
    <property type="entry name" value="Caspase_cys_AS"/>
</dbReference>
<dbReference type="Gene3D" id="3.40.50.1460">
    <property type="match status" value="1"/>
</dbReference>
<keyword evidence="21" id="KW-1185">Reference proteome</keyword>
<dbReference type="CDD" id="cd08334">
    <property type="entry name" value="DED_Caspase_8_10_r2"/>
    <property type="match status" value="1"/>
</dbReference>
<dbReference type="InterPro" id="IPR001309">
    <property type="entry name" value="Pept_C14_p20"/>
</dbReference>
<keyword evidence="4" id="KW-0963">Cytoplasm</keyword>
<reference evidence="20" key="1">
    <citation type="submission" date="2025-08" db="UniProtKB">
        <authorList>
            <consortium name="Ensembl"/>
        </authorList>
    </citation>
    <scope>IDENTIFICATION</scope>
</reference>
<dbReference type="PROSITE" id="PS50207">
    <property type="entry name" value="CASPASE_P10"/>
    <property type="match status" value="2"/>
</dbReference>
<keyword evidence="6" id="KW-0645">Protease</keyword>
<dbReference type="GO" id="GO:0005634">
    <property type="term" value="C:nucleus"/>
    <property type="evidence" value="ECO:0007669"/>
    <property type="project" value="UniProtKB-SubCell"/>
</dbReference>
<feature type="domain" description="Caspase family p20" evidence="19">
    <location>
        <begin position="270"/>
        <end position="394"/>
    </location>
</feature>
<evidence type="ECO:0000259" key="17">
    <source>
        <dbReference type="PROSITE" id="PS50168"/>
    </source>
</evidence>
<dbReference type="PRINTS" id="PR00376">
    <property type="entry name" value="IL1BCENZYME"/>
</dbReference>
<dbReference type="PROSITE" id="PS01122">
    <property type="entry name" value="CASPASE_CYS"/>
    <property type="match status" value="1"/>
</dbReference>
<keyword evidence="8" id="KW-0677">Repeat</keyword>
<dbReference type="InterPro" id="IPR011600">
    <property type="entry name" value="Pept_C14_caspase"/>
</dbReference>
<keyword evidence="5" id="KW-0597">Phosphoprotein</keyword>
<dbReference type="InterPro" id="IPR029030">
    <property type="entry name" value="Caspase-like_dom_sf"/>
</dbReference>
<evidence type="ECO:0000256" key="3">
    <source>
        <dbReference type="ARBA" id="ARBA00010134"/>
    </source>
</evidence>
<dbReference type="AlphaFoldDB" id="A0A9J8C4A3"/>
<dbReference type="PROSITE" id="PS01121">
    <property type="entry name" value="CASPASE_HIS"/>
    <property type="match status" value="1"/>
</dbReference>
<dbReference type="CDD" id="cd00032">
    <property type="entry name" value="CASc"/>
    <property type="match status" value="1"/>
</dbReference>
<evidence type="ECO:0000256" key="16">
    <source>
        <dbReference type="RuleBase" id="RU003971"/>
    </source>
</evidence>
<keyword evidence="7" id="KW-0053">Apoptosis</keyword>
<dbReference type="FunFam" id="3.40.50.1460:FF:000008">
    <property type="entry name" value="caspase-8 isoform X1"/>
    <property type="match status" value="1"/>
</dbReference>
<dbReference type="GO" id="GO:0006915">
    <property type="term" value="P:apoptotic process"/>
    <property type="evidence" value="ECO:0007669"/>
    <property type="project" value="UniProtKB-KW"/>
</dbReference>
<dbReference type="InterPro" id="IPR002138">
    <property type="entry name" value="Pept_C14_p10"/>
</dbReference>
<dbReference type="GO" id="GO:0043065">
    <property type="term" value="P:positive regulation of apoptotic process"/>
    <property type="evidence" value="ECO:0007669"/>
    <property type="project" value="UniProtKB-ARBA"/>
</dbReference>
<comment type="subcellular location">
    <subcellularLocation>
        <location evidence="2">Cytoplasm</location>
    </subcellularLocation>
    <subcellularLocation>
        <location evidence="1">Nucleus</location>
    </subcellularLocation>
</comment>
<comment type="similarity">
    <text evidence="3 16">Belongs to the peptidase C14A family.</text>
</comment>
<keyword evidence="11" id="KW-0865">Zymogen</keyword>
<dbReference type="GO" id="GO:0005886">
    <property type="term" value="C:plasma membrane"/>
    <property type="evidence" value="ECO:0007669"/>
    <property type="project" value="UniProtKB-ARBA"/>
</dbReference>
<feature type="domain" description="DED" evidence="17">
    <location>
        <begin position="101"/>
        <end position="178"/>
    </location>
</feature>
<dbReference type="GeneTree" id="ENSGT00940000160994"/>
<accession>A0A9J8C4A3</accession>
<dbReference type="FunFam" id="1.10.533.10:FF:000016">
    <property type="entry name" value="CASP8 and FADD-like apoptosis regulator"/>
    <property type="match status" value="1"/>
</dbReference>
<evidence type="ECO:0000256" key="12">
    <source>
        <dbReference type="ARBA" id="ARBA00023242"/>
    </source>
</evidence>